<evidence type="ECO:0000313" key="3">
    <source>
        <dbReference type="Proteomes" id="UP000728032"/>
    </source>
</evidence>
<name>A0A7R9QXF2_9ACAR</name>
<feature type="non-terminal residue" evidence="2">
    <location>
        <position position="111"/>
    </location>
</feature>
<evidence type="ECO:0000313" key="2">
    <source>
        <dbReference type="EMBL" id="CAD7660832.1"/>
    </source>
</evidence>
<organism evidence="2">
    <name type="scientific">Oppiella nova</name>
    <dbReference type="NCBI Taxonomy" id="334625"/>
    <lineage>
        <taxon>Eukaryota</taxon>
        <taxon>Metazoa</taxon>
        <taxon>Ecdysozoa</taxon>
        <taxon>Arthropoda</taxon>
        <taxon>Chelicerata</taxon>
        <taxon>Arachnida</taxon>
        <taxon>Acari</taxon>
        <taxon>Acariformes</taxon>
        <taxon>Sarcoptiformes</taxon>
        <taxon>Oribatida</taxon>
        <taxon>Brachypylina</taxon>
        <taxon>Oppioidea</taxon>
        <taxon>Oppiidae</taxon>
        <taxon>Oppiella</taxon>
    </lineage>
</organism>
<feature type="transmembrane region" description="Helical" evidence="1">
    <location>
        <begin position="20"/>
        <end position="39"/>
    </location>
</feature>
<gene>
    <name evidence="2" type="ORF">ONB1V03_LOCUS17395</name>
</gene>
<keyword evidence="1" id="KW-0812">Transmembrane</keyword>
<keyword evidence="1" id="KW-1133">Transmembrane helix</keyword>
<dbReference type="EMBL" id="OC936257">
    <property type="protein sequence ID" value="CAD7660832.1"/>
    <property type="molecule type" value="Genomic_DNA"/>
</dbReference>
<feature type="non-terminal residue" evidence="2">
    <location>
        <position position="1"/>
    </location>
</feature>
<proteinExistence type="predicted"/>
<reference evidence="2" key="1">
    <citation type="submission" date="2020-11" db="EMBL/GenBank/DDBJ databases">
        <authorList>
            <person name="Tran Van P."/>
        </authorList>
    </citation>
    <scope>NUCLEOTIDE SEQUENCE</scope>
</reference>
<dbReference type="EMBL" id="CAJPVJ010021432">
    <property type="protein sequence ID" value="CAG2177968.1"/>
    <property type="molecule type" value="Genomic_DNA"/>
</dbReference>
<dbReference type="Proteomes" id="UP000728032">
    <property type="component" value="Unassembled WGS sequence"/>
</dbReference>
<accession>A0A7R9QXF2</accession>
<sequence length="111" mass="12397">WFVLLFLVINAFIAGKQEIVLFEGVVVITISIIGLMAVLKEWYDLSLAYAILEAVFLIVLIVLLALFVSDILFLSITIAIQTSITILAFGFAVAVKENNKIDRIKIQHNFV</sequence>
<keyword evidence="3" id="KW-1185">Reference proteome</keyword>
<evidence type="ECO:0000256" key="1">
    <source>
        <dbReference type="SAM" id="Phobius"/>
    </source>
</evidence>
<keyword evidence="1" id="KW-0472">Membrane</keyword>
<feature type="transmembrane region" description="Helical" evidence="1">
    <location>
        <begin position="73"/>
        <end position="95"/>
    </location>
</feature>
<protein>
    <submittedName>
        <fullName evidence="2">Uncharacterized protein</fullName>
    </submittedName>
</protein>
<dbReference type="AlphaFoldDB" id="A0A7R9QXF2"/>
<feature type="transmembrane region" description="Helical" evidence="1">
    <location>
        <begin position="46"/>
        <end position="67"/>
    </location>
</feature>